<feature type="compositionally biased region" description="Basic and acidic residues" evidence="1">
    <location>
        <begin position="427"/>
        <end position="442"/>
    </location>
</feature>
<feature type="compositionally biased region" description="Polar residues" evidence="1">
    <location>
        <begin position="395"/>
        <end position="426"/>
    </location>
</feature>
<protein>
    <submittedName>
        <fullName evidence="2">Uncharacterized protein</fullName>
    </submittedName>
</protein>
<feature type="compositionally biased region" description="Polar residues" evidence="1">
    <location>
        <begin position="369"/>
        <end position="383"/>
    </location>
</feature>
<accession>A0A4Q9N0F8</accession>
<dbReference type="Proteomes" id="UP000292957">
    <property type="component" value="Unassembled WGS sequence"/>
</dbReference>
<sequence>MNLSGKRSASPLPRKLDEVFRPRISHDKKDKFQSATTSLGASLVREGQEVLSLSVSLKHDLRHENVNDLILGTTIRLAQEGKRLIKAPLLLSDGIAFDWISDTTARNEDIKSLLSVEGIRAQDLERVLLRATPVPGGYTRAATEGPSNLAQSSIPPYPNLTGVDAQGPSVAAIKGAGIGSASDPIVVDDDGEGASEGVSRPGGCFISPRRSFSKALRFSRHANRSSSYGAAPSQHRPLPTTDVSVLVSSHYKESEGSPLHIRHSHRSTAQSPEPLYSHDRLSVVSYASRGAETPPSEDVIQDVRVCPSKDGDVRYDTPEYGSLRSIPFINSRSKGAADSSEGRAEYGEWKHLAEDSSDVEMEAGHPSSRESSLARSIPPQKSTHAVPGLPFLPQTYDTSDLVLQQPSAPASGTTRTGASPSNNSSTSERDNSSPRRAPESPRRRINRRSRNGEDSDRSIDAESPTVQSLSRRRPVEASKPSTGQGIYLSEDDSDINSGSKVQKPTAAHRQQRSSAGSRTLRKVQPGSSAKAALHRRRSAPDRPRRSARRSMSHASEEVNCSSLDQDDDELPASSSATSGHTLVIPKADYARGRRLLVPASLDNPITTVLMRGEAHFIDQRRKCVAATPIHFLS</sequence>
<feature type="compositionally biased region" description="Basic and acidic residues" evidence="1">
    <location>
        <begin position="450"/>
        <end position="460"/>
    </location>
</feature>
<evidence type="ECO:0000313" key="2">
    <source>
        <dbReference type="EMBL" id="TBU32126.1"/>
    </source>
</evidence>
<name>A0A4Q9N0F8_9APHY</name>
<dbReference type="OrthoDB" id="2757829at2759"/>
<organism evidence="2">
    <name type="scientific">Dichomitus squalens</name>
    <dbReference type="NCBI Taxonomy" id="114155"/>
    <lineage>
        <taxon>Eukaryota</taxon>
        <taxon>Fungi</taxon>
        <taxon>Dikarya</taxon>
        <taxon>Basidiomycota</taxon>
        <taxon>Agaricomycotina</taxon>
        <taxon>Agaricomycetes</taxon>
        <taxon>Polyporales</taxon>
        <taxon>Polyporaceae</taxon>
        <taxon>Dichomitus</taxon>
    </lineage>
</organism>
<dbReference type="AlphaFoldDB" id="A0A4Q9N0F8"/>
<evidence type="ECO:0000256" key="1">
    <source>
        <dbReference type="SAM" id="MobiDB-lite"/>
    </source>
</evidence>
<feature type="region of interest" description="Disordered" evidence="1">
    <location>
        <begin position="332"/>
        <end position="577"/>
    </location>
</feature>
<feature type="region of interest" description="Disordered" evidence="1">
    <location>
        <begin position="249"/>
        <end position="277"/>
    </location>
</feature>
<reference evidence="2" key="1">
    <citation type="submission" date="2019-01" db="EMBL/GenBank/DDBJ databases">
        <title>Draft genome sequences of three monokaryotic isolates of the white-rot basidiomycete fungus Dichomitus squalens.</title>
        <authorList>
            <consortium name="DOE Joint Genome Institute"/>
            <person name="Lopez S.C."/>
            <person name="Andreopoulos B."/>
            <person name="Pangilinan J."/>
            <person name="Lipzen A."/>
            <person name="Riley R."/>
            <person name="Ahrendt S."/>
            <person name="Ng V."/>
            <person name="Barry K."/>
            <person name="Daum C."/>
            <person name="Grigoriev I.V."/>
            <person name="Hilden K.S."/>
            <person name="Makela M.R."/>
            <person name="de Vries R.P."/>
        </authorList>
    </citation>
    <scope>NUCLEOTIDE SEQUENCE [LARGE SCALE GENOMIC DNA]</scope>
    <source>
        <strain evidence="2">OM18370.1</strain>
    </source>
</reference>
<gene>
    <name evidence="2" type="ORF">BD311DRAFT_687847</name>
</gene>
<feature type="compositionally biased region" description="Basic and acidic residues" evidence="1">
    <location>
        <begin position="340"/>
        <end position="354"/>
    </location>
</feature>
<proteinExistence type="predicted"/>
<dbReference type="EMBL" id="ML143396">
    <property type="protein sequence ID" value="TBU32126.1"/>
    <property type="molecule type" value="Genomic_DNA"/>
</dbReference>